<keyword evidence="3" id="KW-1185">Reference proteome</keyword>
<dbReference type="Proteomes" id="UP000265618">
    <property type="component" value="Unassembled WGS sequence"/>
</dbReference>
<sequence>MIVVIQPTAGRSFEIDIPREARVQDVKKIIQERTGVDVAQLGLLYMGRVLRNSDKIEGSVTPGSTVHMVINYRAA</sequence>
<dbReference type="Pfam" id="PF00240">
    <property type="entry name" value="ubiquitin"/>
    <property type="match status" value="1"/>
</dbReference>
<dbReference type="Gene3D" id="3.10.20.90">
    <property type="entry name" value="Phosphatidylinositol 3-kinase Catalytic Subunit, Chain A, domain 1"/>
    <property type="match status" value="1"/>
</dbReference>
<name>A0A9K3CXS0_9EUKA</name>
<dbReference type="CDD" id="cd17039">
    <property type="entry name" value="Ubl_ubiquitin_like"/>
    <property type="match status" value="1"/>
</dbReference>
<gene>
    <name evidence="2" type="ORF">KIPB_004979</name>
</gene>
<dbReference type="InterPro" id="IPR000626">
    <property type="entry name" value="Ubiquitin-like_dom"/>
</dbReference>
<dbReference type="SMART" id="SM00213">
    <property type="entry name" value="UBQ"/>
    <property type="match status" value="1"/>
</dbReference>
<comment type="caution">
    <text evidence="2">The sequence shown here is derived from an EMBL/GenBank/DDBJ whole genome shotgun (WGS) entry which is preliminary data.</text>
</comment>
<evidence type="ECO:0000313" key="3">
    <source>
        <dbReference type="Proteomes" id="UP000265618"/>
    </source>
</evidence>
<dbReference type="OrthoDB" id="1043111at2759"/>
<dbReference type="InterPro" id="IPR029071">
    <property type="entry name" value="Ubiquitin-like_domsf"/>
</dbReference>
<feature type="domain" description="Ubiquitin-like" evidence="1">
    <location>
        <begin position="1"/>
        <end position="75"/>
    </location>
</feature>
<organism evidence="2 3">
    <name type="scientific">Kipferlia bialata</name>
    <dbReference type="NCBI Taxonomy" id="797122"/>
    <lineage>
        <taxon>Eukaryota</taxon>
        <taxon>Metamonada</taxon>
        <taxon>Carpediemonas-like organisms</taxon>
        <taxon>Kipferlia</taxon>
    </lineage>
</organism>
<protein>
    <recommendedName>
        <fullName evidence="1">Ubiquitin-like domain-containing protein</fullName>
    </recommendedName>
</protein>
<dbReference type="SUPFAM" id="SSF54236">
    <property type="entry name" value="Ubiquitin-like"/>
    <property type="match status" value="1"/>
</dbReference>
<evidence type="ECO:0000259" key="1">
    <source>
        <dbReference type="PROSITE" id="PS50053"/>
    </source>
</evidence>
<dbReference type="AlphaFoldDB" id="A0A9K3CXS0"/>
<accession>A0A9K3CXS0</accession>
<evidence type="ECO:0000313" key="2">
    <source>
        <dbReference type="EMBL" id="GIQ83629.1"/>
    </source>
</evidence>
<dbReference type="EMBL" id="BDIP01001119">
    <property type="protein sequence ID" value="GIQ83629.1"/>
    <property type="molecule type" value="Genomic_DNA"/>
</dbReference>
<dbReference type="PROSITE" id="PS50053">
    <property type="entry name" value="UBIQUITIN_2"/>
    <property type="match status" value="1"/>
</dbReference>
<proteinExistence type="predicted"/>
<reference evidence="2 3" key="1">
    <citation type="journal article" date="2018" name="PLoS ONE">
        <title>The draft genome of Kipferlia bialata reveals reductive genome evolution in fornicate parasites.</title>
        <authorList>
            <person name="Tanifuji G."/>
            <person name="Takabayashi S."/>
            <person name="Kume K."/>
            <person name="Takagi M."/>
            <person name="Nakayama T."/>
            <person name="Kamikawa R."/>
            <person name="Inagaki Y."/>
            <person name="Hashimoto T."/>
        </authorList>
    </citation>
    <scope>NUCLEOTIDE SEQUENCE [LARGE SCALE GENOMIC DNA]</scope>
    <source>
        <strain evidence="2">NY0173</strain>
    </source>
</reference>